<evidence type="ECO:0000256" key="1">
    <source>
        <dbReference type="SAM" id="MobiDB-lite"/>
    </source>
</evidence>
<dbReference type="EMBL" id="ASHM01005632">
    <property type="protein sequence ID" value="PNY12879.1"/>
    <property type="molecule type" value="Genomic_DNA"/>
</dbReference>
<proteinExistence type="predicted"/>
<accession>A0A2K3PC69</accession>
<gene>
    <name evidence="2" type="ORF">L195_g009522</name>
</gene>
<sequence length="102" mass="11217">MTPQSTLTTTAYLFISTAATQRCCFHPLPFATGLHLCRHHLRSTGHRRLSVIRCRLTVIVANPPLQQTGDGAADNRWFQNGGARWDDGAQEVSSDSHGKGDK</sequence>
<dbReference type="Proteomes" id="UP000236291">
    <property type="component" value="Unassembled WGS sequence"/>
</dbReference>
<organism evidence="2 3">
    <name type="scientific">Trifolium pratense</name>
    <name type="common">Red clover</name>
    <dbReference type="NCBI Taxonomy" id="57577"/>
    <lineage>
        <taxon>Eukaryota</taxon>
        <taxon>Viridiplantae</taxon>
        <taxon>Streptophyta</taxon>
        <taxon>Embryophyta</taxon>
        <taxon>Tracheophyta</taxon>
        <taxon>Spermatophyta</taxon>
        <taxon>Magnoliopsida</taxon>
        <taxon>eudicotyledons</taxon>
        <taxon>Gunneridae</taxon>
        <taxon>Pentapetalae</taxon>
        <taxon>rosids</taxon>
        <taxon>fabids</taxon>
        <taxon>Fabales</taxon>
        <taxon>Fabaceae</taxon>
        <taxon>Papilionoideae</taxon>
        <taxon>50 kb inversion clade</taxon>
        <taxon>NPAAA clade</taxon>
        <taxon>Hologalegina</taxon>
        <taxon>IRL clade</taxon>
        <taxon>Trifolieae</taxon>
        <taxon>Trifolium</taxon>
    </lineage>
</organism>
<reference evidence="2 3" key="1">
    <citation type="journal article" date="2014" name="Am. J. Bot.">
        <title>Genome assembly and annotation for red clover (Trifolium pratense; Fabaceae).</title>
        <authorList>
            <person name="Istvanek J."/>
            <person name="Jaros M."/>
            <person name="Krenek A."/>
            <person name="Repkova J."/>
        </authorList>
    </citation>
    <scope>NUCLEOTIDE SEQUENCE [LARGE SCALE GENOMIC DNA]</scope>
    <source>
        <strain evidence="3">cv. Tatra</strain>
        <tissue evidence="2">Young leaves</tissue>
    </source>
</reference>
<reference evidence="2 3" key="2">
    <citation type="journal article" date="2017" name="Front. Plant Sci.">
        <title>Gene Classification and Mining of Molecular Markers Useful in Red Clover (Trifolium pratense) Breeding.</title>
        <authorList>
            <person name="Istvanek J."/>
            <person name="Dluhosova J."/>
            <person name="Dluhos P."/>
            <person name="Patkova L."/>
            <person name="Nedelnik J."/>
            <person name="Repkova J."/>
        </authorList>
    </citation>
    <scope>NUCLEOTIDE SEQUENCE [LARGE SCALE GENOMIC DNA]</scope>
    <source>
        <strain evidence="3">cv. Tatra</strain>
        <tissue evidence="2">Young leaves</tissue>
    </source>
</reference>
<feature type="region of interest" description="Disordered" evidence="1">
    <location>
        <begin position="79"/>
        <end position="102"/>
    </location>
</feature>
<protein>
    <submittedName>
        <fullName evidence="2">Uncharacterized protein</fullName>
    </submittedName>
</protein>
<comment type="caution">
    <text evidence="2">The sequence shown here is derived from an EMBL/GenBank/DDBJ whole genome shotgun (WGS) entry which is preliminary data.</text>
</comment>
<evidence type="ECO:0000313" key="2">
    <source>
        <dbReference type="EMBL" id="PNY12879.1"/>
    </source>
</evidence>
<dbReference type="AlphaFoldDB" id="A0A2K3PC69"/>
<evidence type="ECO:0000313" key="3">
    <source>
        <dbReference type="Proteomes" id="UP000236291"/>
    </source>
</evidence>
<name>A0A2K3PC69_TRIPR</name>